<dbReference type="PANTHER" id="PTHR23259">
    <property type="entry name" value="RIDDLE"/>
    <property type="match status" value="1"/>
</dbReference>
<keyword evidence="5" id="KW-1185">Reference proteome</keyword>
<organism evidence="4 5">
    <name type="scientific">Aspergillus brasiliensis (strain CBS 101740 / IMI 381727 / IBT 21946)</name>
    <dbReference type="NCBI Taxonomy" id="767769"/>
    <lineage>
        <taxon>Eukaryota</taxon>
        <taxon>Fungi</taxon>
        <taxon>Dikarya</taxon>
        <taxon>Ascomycota</taxon>
        <taxon>Pezizomycotina</taxon>
        <taxon>Eurotiomycetes</taxon>
        <taxon>Eurotiomycetidae</taxon>
        <taxon>Eurotiales</taxon>
        <taxon>Aspergillaceae</taxon>
        <taxon>Aspergillus</taxon>
        <taxon>Aspergillus subgen. Circumdati</taxon>
    </lineage>
</organism>
<dbReference type="InterPro" id="IPR051368">
    <property type="entry name" value="SerProtInhib-TIL_Domain"/>
</dbReference>
<protein>
    <recommendedName>
        <fullName evidence="3">TIL domain-containing protein</fullName>
    </recommendedName>
</protein>
<dbReference type="Proteomes" id="UP000184499">
    <property type="component" value="Unassembled WGS sequence"/>
</dbReference>
<evidence type="ECO:0000313" key="5">
    <source>
        <dbReference type="Proteomes" id="UP000184499"/>
    </source>
</evidence>
<proteinExistence type="predicted"/>
<dbReference type="FunFam" id="2.10.25.10:FF:000055">
    <property type="entry name" value="alpha-tectorin isoform X1"/>
    <property type="match status" value="1"/>
</dbReference>
<evidence type="ECO:0000259" key="3">
    <source>
        <dbReference type="Pfam" id="PF01826"/>
    </source>
</evidence>
<dbReference type="PANTHER" id="PTHR23259:SF82">
    <property type="entry name" value="SERINE PROTEASE INHIBITOR 1 PROTEIN"/>
    <property type="match status" value="1"/>
</dbReference>
<dbReference type="STRING" id="767769.A0A1L9UUG4"/>
<dbReference type="GO" id="GO:0030414">
    <property type="term" value="F:peptidase inhibitor activity"/>
    <property type="evidence" value="ECO:0007669"/>
    <property type="project" value="UniProtKB-KW"/>
</dbReference>
<dbReference type="GeneID" id="93578499"/>
<dbReference type="CDD" id="cd19941">
    <property type="entry name" value="TIL"/>
    <property type="match status" value="1"/>
</dbReference>
<dbReference type="OrthoDB" id="4438874at2759"/>
<dbReference type="Pfam" id="PF01826">
    <property type="entry name" value="TIL"/>
    <property type="match status" value="1"/>
</dbReference>
<reference evidence="5" key="1">
    <citation type="journal article" date="2017" name="Genome Biol.">
        <title>Comparative genomics reveals high biological diversity and specific adaptations in the industrially and medically important fungal genus Aspergillus.</title>
        <authorList>
            <person name="de Vries R.P."/>
            <person name="Riley R."/>
            <person name="Wiebenga A."/>
            <person name="Aguilar-Osorio G."/>
            <person name="Amillis S."/>
            <person name="Uchima C.A."/>
            <person name="Anderluh G."/>
            <person name="Asadollahi M."/>
            <person name="Askin M."/>
            <person name="Barry K."/>
            <person name="Battaglia E."/>
            <person name="Bayram O."/>
            <person name="Benocci T."/>
            <person name="Braus-Stromeyer S.A."/>
            <person name="Caldana C."/>
            <person name="Canovas D."/>
            <person name="Cerqueira G.C."/>
            <person name="Chen F."/>
            <person name="Chen W."/>
            <person name="Choi C."/>
            <person name="Clum A."/>
            <person name="Dos Santos R.A."/>
            <person name="Damasio A.R."/>
            <person name="Diallinas G."/>
            <person name="Emri T."/>
            <person name="Fekete E."/>
            <person name="Flipphi M."/>
            <person name="Freyberg S."/>
            <person name="Gallo A."/>
            <person name="Gournas C."/>
            <person name="Habgood R."/>
            <person name="Hainaut M."/>
            <person name="Harispe M.L."/>
            <person name="Henrissat B."/>
            <person name="Hilden K.S."/>
            <person name="Hope R."/>
            <person name="Hossain A."/>
            <person name="Karabika E."/>
            <person name="Karaffa L."/>
            <person name="Karanyi Z."/>
            <person name="Krasevec N."/>
            <person name="Kuo A."/>
            <person name="Kusch H."/>
            <person name="LaButti K."/>
            <person name="Lagendijk E.L."/>
            <person name="Lapidus A."/>
            <person name="Levasseur A."/>
            <person name="Lindquist E."/>
            <person name="Lipzen A."/>
            <person name="Logrieco A.F."/>
            <person name="MacCabe A."/>
            <person name="Maekelae M.R."/>
            <person name="Malavazi I."/>
            <person name="Melin P."/>
            <person name="Meyer V."/>
            <person name="Mielnichuk N."/>
            <person name="Miskei M."/>
            <person name="Molnar A.P."/>
            <person name="Mule G."/>
            <person name="Ngan C.Y."/>
            <person name="Orejas M."/>
            <person name="Orosz E."/>
            <person name="Ouedraogo J.P."/>
            <person name="Overkamp K.M."/>
            <person name="Park H.-S."/>
            <person name="Perrone G."/>
            <person name="Piumi F."/>
            <person name="Punt P.J."/>
            <person name="Ram A.F."/>
            <person name="Ramon A."/>
            <person name="Rauscher S."/>
            <person name="Record E."/>
            <person name="Riano-Pachon D.M."/>
            <person name="Robert V."/>
            <person name="Roehrig J."/>
            <person name="Ruller R."/>
            <person name="Salamov A."/>
            <person name="Salih N.S."/>
            <person name="Samson R.A."/>
            <person name="Sandor E."/>
            <person name="Sanguinetti M."/>
            <person name="Schuetze T."/>
            <person name="Sepcic K."/>
            <person name="Shelest E."/>
            <person name="Sherlock G."/>
            <person name="Sophianopoulou V."/>
            <person name="Squina F.M."/>
            <person name="Sun H."/>
            <person name="Susca A."/>
            <person name="Todd R.B."/>
            <person name="Tsang A."/>
            <person name="Unkles S.E."/>
            <person name="van de Wiele N."/>
            <person name="van Rossen-Uffink D."/>
            <person name="Oliveira J.V."/>
            <person name="Vesth T.C."/>
            <person name="Visser J."/>
            <person name="Yu J.-H."/>
            <person name="Zhou M."/>
            <person name="Andersen M.R."/>
            <person name="Archer D.B."/>
            <person name="Baker S.E."/>
            <person name="Benoit I."/>
            <person name="Brakhage A.A."/>
            <person name="Braus G.H."/>
            <person name="Fischer R."/>
            <person name="Frisvad J.C."/>
            <person name="Goldman G.H."/>
            <person name="Houbraken J."/>
            <person name="Oakley B."/>
            <person name="Pocsi I."/>
            <person name="Scazzocchio C."/>
            <person name="Seiboth B."/>
            <person name="vanKuyk P.A."/>
            <person name="Wortman J."/>
            <person name="Dyer P.S."/>
            <person name="Grigoriev I.V."/>
        </authorList>
    </citation>
    <scope>NUCLEOTIDE SEQUENCE [LARGE SCALE GENOMIC DNA]</scope>
    <source>
        <strain evidence="5">CBS 101740 / IMI 381727 / IBT 21946</strain>
    </source>
</reference>
<dbReference type="VEuPathDB" id="FungiDB:ASPBRDRAFT_480797"/>
<dbReference type="InterPro" id="IPR002919">
    <property type="entry name" value="TIL_dom"/>
</dbReference>
<sequence>MYVMFATMLSKNINTTSSHHFLPSQSFNLKCVHPCETSTVLKTTMMKTVLFLFTFGLLGAHVLAAPTCPANQEWVNCGSTCPPSCSINPDRPCTLQCVIGCQCIEGYVLNDAGYCVLPTNC</sequence>
<dbReference type="SUPFAM" id="SSF57567">
    <property type="entry name" value="Serine protease inhibitors"/>
    <property type="match status" value="1"/>
</dbReference>
<dbReference type="OMA" id="LICIAKC"/>
<evidence type="ECO:0000313" key="4">
    <source>
        <dbReference type="EMBL" id="OJJ75250.1"/>
    </source>
</evidence>
<keyword evidence="1" id="KW-0646">Protease inhibitor</keyword>
<dbReference type="EMBL" id="KV878681">
    <property type="protein sequence ID" value="OJJ75250.1"/>
    <property type="molecule type" value="Genomic_DNA"/>
</dbReference>
<feature type="domain" description="TIL" evidence="3">
    <location>
        <begin position="68"/>
        <end position="121"/>
    </location>
</feature>
<dbReference type="InterPro" id="IPR036084">
    <property type="entry name" value="Ser_inhib-like_sf"/>
</dbReference>
<dbReference type="AlphaFoldDB" id="A0A1L9UUG4"/>
<gene>
    <name evidence="4" type="ORF">ASPBRDRAFT_480797</name>
</gene>
<name>A0A1L9UUG4_ASPBC</name>
<accession>A0A1L9UUG4</accession>
<keyword evidence="2" id="KW-1015">Disulfide bond</keyword>
<dbReference type="Gene3D" id="2.10.25.10">
    <property type="entry name" value="Laminin"/>
    <property type="match status" value="1"/>
</dbReference>
<evidence type="ECO:0000256" key="1">
    <source>
        <dbReference type="ARBA" id="ARBA00022690"/>
    </source>
</evidence>
<dbReference type="RefSeq" id="XP_067482498.1">
    <property type="nucleotide sequence ID" value="XM_067626011.1"/>
</dbReference>
<evidence type="ECO:0000256" key="2">
    <source>
        <dbReference type="ARBA" id="ARBA00023157"/>
    </source>
</evidence>